<dbReference type="Pfam" id="PF09371">
    <property type="entry name" value="Tex_N"/>
    <property type="match status" value="1"/>
</dbReference>
<dbReference type="EMBL" id="LR899874">
    <property type="protein sequence ID" value="CAD7243043.1"/>
    <property type="molecule type" value="Genomic_DNA"/>
</dbReference>
<keyword evidence="4" id="KW-1185">Reference proteome</keyword>
<reference evidence="3" key="1">
    <citation type="submission" date="2020-11" db="EMBL/GenBank/DDBJ databases">
        <authorList>
            <person name="Tran Van P."/>
        </authorList>
    </citation>
    <scope>NUCLEOTIDE SEQUENCE</scope>
</reference>
<name>A0A7R8X3H9_9CRUS</name>
<evidence type="ECO:0000259" key="2">
    <source>
        <dbReference type="Pfam" id="PF09371"/>
    </source>
</evidence>
<dbReference type="Gene3D" id="1.10.3500.10">
    <property type="entry name" value="Tex N-terminal region-like"/>
    <property type="match status" value="1"/>
</dbReference>
<feature type="compositionally biased region" description="Basic residues" evidence="1">
    <location>
        <begin position="145"/>
        <end position="155"/>
    </location>
</feature>
<dbReference type="AlphaFoldDB" id="A0A7R8X3H9"/>
<evidence type="ECO:0000313" key="4">
    <source>
        <dbReference type="Proteomes" id="UP000677054"/>
    </source>
</evidence>
<dbReference type="InterPro" id="IPR023319">
    <property type="entry name" value="Tex-like_HTH_dom_sf"/>
</dbReference>
<dbReference type="FunFam" id="1.10.10.650:FF:000001">
    <property type="entry name" value="S1 RNA-binding domain 1"/>
    <property type="match status" value="1"/>
</dbReference>
<evidence type="ECO:0000256" key="1">
    <source>
        <dbReference type="SAM" id="MobiDB-lite"/>
    </source>
</evidence>
<evidence type="ECO:0000313" key="3">
    <source>
        <dbReference type="EMBL" id="CAD7243043.1"/>
    </source>
</evidence>
<dbReference type="SUPFAM" id="SSF158832">
    <property type="entry name" value="Tex N-terminal region-like"/>
    <property type="match status" value="2"/>
</dbReference>
<accession>A0A7R8X3H9</accession>
<proteinExistence type="predicted"/>
<dbReference type="InterPro" id="IPR018974">
    <property type="entry name" value="Tex-like_N"/>
</dbReference>
<dbReference type="EMBL" id="CAJPEV010000357">
    <property type="protein sequence ID" value="CAG0884413.1"/>
    <property type="molecule type" value="Genomic_DNA"/>
</dbReference>
<dbReference type="InterPro" id="IPR023323">
    <property type="entry name" value="Tex-like_dom_sf"/>
</dbReference>
<organism evidence="3">
    <name type="scientific">Darwinula stevensoni</name>
    <dbReference type="NCBI Taxonomy" id="69355"/>
    <lineage>
        <taxon>Eukaryota</taxon>
        <taxon>Metazoa</taxon>
        <taxon>Ecdysozoa</taxon>
        <taxon>Arthropoda</taxon>
        <taxon>Crustacea</taxon>
        <taxon>Oligostraca</taxon>
        <taxon>Ostracoda</taxon>
        <taxon>Podocopa</taxon>
        <taxon>Podocopida</taxon>
        <taxon>Darwinulocopina</taxon>
        <taxon>Darwinuloidea</taxon>
        <taxon>Darwinulidae</taxon>
        <taxon>Darwinula</taxon>
    </lineage>
</organism>
<feature type="domain" description="Tex-like protein N-terminal" evidence="2">
    <location>
        <begin position="205"/>
        <end position="277"/>
    </location>
</feature>
<feature type="compositionally biased region" description="Basic and acidic residues" evidence="1">
    <location>
        <begin position="129"/>
        <end position="141"/>
    </location>
</feature>
<protein>
    <recommendedName>
        <fullName evidence="2">Tex-like protein N-terminal domain-containing protein</fullName>
    </recommendedName>
</protein>
<feature type="region of interest" description="Disordered" evidence="1">
    <location>
        <begin position="72"/>
        <end position="179"/>
    </location>
</feature>
<feature type="region of interest" description="Disordered" evidence="1">
    <location>
        <begin position="24"/>
        <end position="60"/>
    </location>
</feature>
<dbReference type="Proteomes" id="UP000677054">
    <property type="component" value="Unassembled WGS sequence"/>
</dbReference>
<feature type="compositionally biased region" description="Basic residues" evidence="1">
    <location>
        <begin position="166"/>
        <end position="178"/>
    </location>
</feature>
<dbReference type="Gene3D" id="1.10.10.650">
    <property type="entry name" value="RuvA domain 2-like"/>
    <property type="match status" value="1"/>
</dbReference>
<gene>
    <name evidence="3" type="ORF">DSTB1V02_LOCUS2980</name>
</gene>
<dbReference type="OrthoDB" id="995477at2759"/>
<feature type="compositionally biased region" description="Polar residues" evidence="1">
    <location>
        <begin position="48"/>
        <end position="58"/>
    </location>
</feature>
<sequence length="674" mass="76738">MWKSLIWKLQNQLNQIAKLKLQLEPQQHQKNEKRGLRLPQPESRRGQHSPSFHLQQNKGRLRVSHCQTQLQEGIKFLRKPKQPRSERWGESHPLPQLQQRSDRWMEPHPQPQVQQRTERLKRSHLQLQQKEKSESCKEVHPQPHPQHKSERRRKRESSCSRESAPIRKKTKKEVKVKRKGEVVQQASHAYAGADFIANVGLEWNNIEDIISQQLSLEKDVVCNVVKLLDEENTVPFITRYRKEQTKGMEADRLHQIEEAVIKLKAMRERARSISEAINSQGKLTASLKEAIQSAQSMSELEHLPFSGSPVNNKKINAGWVPPDDNQPMVCCQTQFSPKTVIVAAMSFIGKVHVEHVEKGQSINSDAYIHFLQTVFHNFSRHHDPLQSEDILLIPDIAHVLYLPYKPGKKSSLAERARELPGMEGAAIHFLEGKSPAIAYSQLVDQGTLGKSSEAEVETALQHIIADVICKEPLILQLIRPISDEGLLRVEVKKSRKAEKAEEKTPKERADIEKLGRYHGFSMLAHKIRPHQTLAINRGEKRNVLSVKVIVPDHVRQSITEFVKNHWLKKGVQYSTRTSLVFQSAEDAYSRLCGGNFDAAPAAHQAARVDVAGAIEVHQAPTSHTMEHRVAYASAQERAGSTQKQLCELLAQENTTCHWLDLNLDLPCVPEPLIH</sequence>